<feature type="coiled-coil region" evidence="1">
    <location>
        <begin position="90"/>
        <end position="145"/>
    </location>
</feature>
<protein>
    <submittedName>
        <fullName evidence="2">Kinetochore-associated Ndc80 complex subunit spc25</fullName>
    </submittedName>
</protein>
<dbReference type="EMBL" id="JANBPT010000209">
    <property type="protein sequence ID" value="KAJ1925759.1"/>
    <property type="molecule type" value="Genomic_DNA"/>
</dbReference>
<dbReference type="PANTHER" id="PTHR14281:SF0">
    <property type="entry name" value="KINETOCHORE PROTEIN SPC25"/>
    <property type="match status" value="1"/>
</dbReference>
<dbReference type="GO" id="GO:0031262">
    <property type="term" value="C:Ndc80 complex"/>
    <property type="evidence" value="ECO:0007669"/>
    <property type="project" value="InterPro"/>
</dbReference>
<dbReference type="AlphaFoldDB" id="A0A9W8DZV2"/>
<dbReference type="Gene3D" id="6.10.250.1950">
    <property type="match status" value="1"/>
</dbReference>
<dbReference type="CDD" id="cd23784">
    <property type="entry name" value="RWD_Spc25"/>
    <property type="match status" value="1"/>
</dbReference>
<keyword evidence="3" id="KW-1185">Reference proteome</keyword>
<dbReference type="Proteomes" id="UP001150569">
    <property type="component" value="Unassembled WGS sequence"/>
</dbReference>
<organism evidence="2 3">
    <name type="scientific">Tieghemiomyces parasiticus</name>
    <dbReference type="NCBI Taxonomy" id="78921"/>
    <lineage>
        <taxon>Eukaryota</taxon>
        <taxon>Fungi</taxon>
        <taxon>Fungi incertae sedis</taxon>
        <taxon>Zoopagomycota</taxon>
        <taxon>Kickxellomycotina</taxon>
        <taxon>Dimargaritomycetes</taxon>
        <taxon>Dimargaritales</taxon>
        <taxon>Dimargaritaceae</taxon>
        <taxon>Tieghemiomyces</taxon>
    </lineage>
</organism>
<reference evidence="2" key="1">
    <citation type="submission" date="2022-07" db="EMBL/GenBank/DDBJ databases">
        <title>Phylogenomic reconstructions and comparative analyses of Kickxellomycotina fungi.</title>
        <authorList>
            <person name="Reynolds N.K."/>
            <person name="Stajich J.E."/>
            <person name="Barry K."/>
            <person name="Grigoriev I.V."/>
            <person name="Crous P."/>
            <person name="Smith M.E."/>
        </authorList>
    </citation>
    <scope>NUCLEOTIDE SEQUENCE</scope>
    <source>
        <strain evidence="2">RSA 861</strain>
    </source>
</reference>
<keyword evidence="1" id="KW-0175">Coiled coil</keyword>
<gene>
    <name evidence="2" type="primary">SPC25_2</name>
    <name evidence="2" type="ORF">IWQ60_004353</name>
</gene>
<name>A0A9W8DZV2_9FUNG</name>
<dbReference type="OrthoDB" id="6353017at2759"/>
<comment type="caution">
    <text evidence="2">The sequence shown here is derived from an EMBL/GenBank/DDBJ whole genome shotgun (WGS) entry which is preliminary data.</text>
</comment>
<accession>A0A9W8DZV2</accession>
<dbReference type="GO" id="GO:0007059">
    <property type="term" value="P:chromosome segregation"/>
    <property type="evidence" value="ECO:0007669"/>
    <property type="project" value="InterPro"/>
</dbReference>
<evidence type="ECO:0000313" key="3">
    <source>
        <dbReference type="Proteomes" id="UP001150569"/>
    </source>
</evidence>
<dbReference type="PANTHER" id="PTHR14281">
    <property type="entry name" value="KINETOCHORE PROTEIN SPC25-RELATED"/>
    <property type="match status" value="1"/>
</dbReference>
<dbReference type="InterPro" id="IPR045143">
    <property type="entry name" value="Spc25"/>
</dbReference>
<evidence type="ECO:0000256" key="1">
    <source>
        <dbReference type="SAM" id="Coils"/>
    </source>
</evidence>
<sequence>MTAEVNFQEVTSQFAHVAISDPTFPYDEIKDSMATFLKQFDAFVNQRKQEFSEKHMQWQKTRSENKEHYKSLHGKIDVFSHKHDELRKTLKRETQAEEALRSAIRELNVKREAIERNRDLLETQAETLRREIKSRKEAIAAKEKEILLQQSRNEPELQYFRSKLAMTIYTLPANLLEFTFTQVNEKNLSQPFRFVIDANAREYQGTVALDLKYTRRKSQPC</sequence>
<evidence type="ECO:0000313" key="2">
    <source>
        <dbReference type="EMBL" id="KAJ1925759.1"/>
    </source>
</evidence>
<proteinExistence type="predicted"/>